<comment type="caution">
    <text evidence="1">The sequence shown here is derived from an EMBL/GenBank/DDBJ whole genome shotgun (WGS) entry which is preliminary data.</text>
</comment>
<evidence type="ECO:0000313" key="2">
    <source>
        <dbReference type="Proteomes" id="UP000606172"/>
    </source>
</evidence>
<proteinExistence type="predicted"/>
<reference evidence="1" key="1">
    <citation type="submission" date="2021-01" db="EMBL/GenBank/DDBJ databases">
        <title>Whole genome shotgun sequence of Sinosporangium siamense NBRC 109515.</title>
        <authorList>
            <person name="Komaki H."/>
            <person name="Tamura T."/>
        </authorList>
    </citation>
    <scope>NUCLEOTIDE SEQUENCE</scope>
    <source>
        <strain evidence="1">NBRC 109515</strain>
    </source>
</reference>
<evidence type="ECO:0008006" key="3">
    <source>
        <dbReference type="Google" id="ProtNLM"/>
    </source>
</evidence>
<dbReference type="Pfam" id="PF13565">
    <property type="entry name" value="HTH_32"/>
    <property type="match status" value="1"/>
</dbReference>
<dbReference type="InterPro" id="IPR009057">
    <property type="entry name" value="Homeodomain-like_sf"/>
</dbReference>
<evidence type="ECO:0000313" key="1">
    <source>
        <dbReference type="EMBL" id="GII96469.1"/>
    </source>
</evidence>
<dbReference type="SUPFAM" id="SSF46689">
    <property type="entry name" value="Homeodomain-like"/>
    <property type="match status" value="1"/>
</dbReference>
<sequence length="181" mass="20197">MSKLVARYRAEGEAALEPRSRCPHTSPNAIDADTAELIVRLRKQLTEQGLDAGPDTITWHLKHHHARTVSRATVHRHLTRHGLIVPDPKKRPRSSYIRFQAAQPNETWQADSTHYRLAGGTDAEILTWLDDHATPCTSAPTRQSPPRLSWPPSARWNTVSPVHLAGGGLVASHGHRILETY</sequence>
<name>A0A919VFV0_9ACTN</name>
<gene>
    <name evidence="1" type="ORF">Ssi02_67000</name>
</gene>
<organism evidence="1 2">
    <name type="scientific">Sinosporangium siamense</name>
    <dbReference type="NCBI Taxonomy" id="1367973"/>
    <lineage>
        <taxon>Bacteria</taxon>
        <taxon>Bacillati</taxon>
        <taxon>Actinomycetota</taxon>
        <taxon>Actinomycetes</taxon>
        <taxon>Streptosporangiales</taxon>
        <taxon>Streptosporangiaceae</taxon>
        <taxon>Sinosporangium</taxon>
    </lineage>
</organism>
<dbReference type="Proteomes" id="UP000606172">
    <property type="component" value="Unassembled WGS sequence"/>
</dbReference>
<protein>
    <recommendedName>
        <fullName evidence="3">Transposase</fullName>
    </recommendedName>
</protein>
<dbReference type="AlphaFoldDB" id="A0A919VFV0"/>
<keyword evidence="2" id="KW-1185">Reference proteome</keyword>
<accession>A0A919VFV0</accession>
<dbReference type="EMBL" id="BOOW01000045">
    <property type="protein sequence ID" value="GII96469.1"/>
    <property type="molecule type" value="Genomic_DNA"/>
</dbReference>